<gene>
    <name evidence="1" type="ORF">Msub_11255</name>
</gene>
<dbReference type="STRING" id="1658765.Msub_11255"/>
<name>A0A0J7JB21_9GAMM</name>
<proteinExistence type="predicted"/>
<organism evidence="1 2">
    <name type="scientific">Marinobacter subterrani</name>
    <dbReference type="NCBI Taxonomy" id="1658765"/>
    <lineage>
        <taxon>Bacteria</taxon>
        <taxon>Pseudomonadati</taxon>
        <taxon>Pseudomonadota</taxon>
        <taxon>Gammaproteobacteria</taxon>
        <taxon>Pseudomonadales</taxon>
        <taxon>Marinobacteraceae</taxon>
        <taxon>Marinobacter</taxon>
    </lineage>
</organism>
<accession>A0A0J7JB21</accession>
<dbReference type="PATRIC" id="fig|1658765.3.peg.1243"/>
<sequence length="209" mass="23649">MKTFNTLRVIFALVGVGLLVAAFFSFQSTSTFLENATATPDIVTDLIRSRSPLISRFKLGQRTEGKAKNKTPDLRLGIQELEYTHSTMQTGVGQVDDFNLTRNTPLKRITGWVPVPEDHAVHFLVERNLTGGETNAFNHNERRTISLRMVLQACIESEVGYFRIPMPVLDDYQPFDAARHGVLPDKERQAFNPFNNEPVPYWIVKEVAV</sequence>
<evidence type="ECO:0000313" key="2">
    <source>
        <dbReference type="Proteomes" id="UP000036102"/>
    </source>
</evidence>
<evidence type="ECO:0000313" key="1">
    <source>
        <dbReference type="EMBL" id="KMQ75056.1"/>
    </source>
</evidence>
<dbReference type="EMBL" id="LFBU01000001">
    <property type="protein sequence ID" value="KMQ75056.1"/>
    <property type="molecule type" value="Genomic_DNA"/>
</dbReference>
<dbReference type="RefSeq" id="WP_048495201.1">
    <property type="nucleotide sequence ID" value="NZ_LFBU01000001.1"/>
</dbReference>
<protein>
    <submittedName>
        <fullName evidence="1">Uncharacterized protein</fullName>
    </submittedName>
</protein>
<dbReference type="AlphaFoldDB" id="A0A0J7JB21"/>
<keyword evidence="2" id="KW-1185">Reference proteome</keyword>
<comment type="caution">
    <text evidence="1">The sequence shown here is derived from an EMBL/GenBank/DDBJ whole genome shotgun (WGS) entry which is preliminary data.</text>
</comment>
<dbReference type="Proteomes" id="UP000036102">
    <property type="component" value="Unassembled WGS sequence"/>
</dbReference>
<reference evidence="1 2" key="1">
    <citation type="submission" date="2015-06" db="EMBL/GenBank/DDBJ databases">
        <title>Marinobacter subterrani, a genetically tractable neutrophilic iron-oxidizing strain isolated from the Soudan Iron Mine.</title>
        <authorList>
            <person name="Bonis B.M."/>
            <person name="Gralnick J.A."/>
        </authorList>
    </citation>
    <scope>NUCLEOTIDE SEQUENCE [LARGE SCALE GENOMIC DNA]</scope>
    <source>
        <strain evidence="1 2">JG233</strain>
    </source>
</reference>